<dbReference type="InterPro" id="IPR037066">
    <property type="entry name" value="Plug_dom_sf"/>
</dbReference>
<dbReference type="Pfam" id="PF07715">
    <property type="entry name" value="Plug"/>
    <property type="match status" value="1"/>
</dbReference>
<dbReference type="STRING" id="604088.SAMN04488060_1919"/>
<dbReference type="Gene3D" id="2.40.170.20">
    <property type="entry name" value="TonB-dependent receptor, beta-barrel domain"/>
    <property type="match status" value="1"/>
</dbReference>
<dbReference type="PROSITE" id="PS52016">
    <property type="entry name" value="TONB_DEPENDENT_REC_3"/>
    <property type="match status" value="1"/>
</dbReference>
<feature type="chain" id="PRO_5011688021" evidence="10">
    <location>
        <begin position="28"/>
        <end position="958"/>
    </location>
</feature>
<dbReference type="InterPro" id="IPR000531">
    <property type="entry name" value="Beta-barrel_TonB"/>
</dbReference>
<evidence type="ECO:0000256" key="10">
    <source>
        <dbReference type="SAM" id="SignalP"/>
    </source>
</evidence>
<dbReference type="OrthoDB" id="7394476at2"/>
<accession>A0A1I5NKA0</accession>
<keyword evidence="13" id="KW-0675">Receptor</keyword>
<evidence type="ECO:0000256" key="7">
    <source>
        <dbReference type="ARBA" id="ARBA00023237"/>
    </source>
</evidence>
<keyword evidence="10" id="KW-0732">Signal</keyword>
<keyword evidence="4 8" id="KW-0812">Transmembrane</keyword>
<evidence type="ECO:0000259" key="11">
    <source>
        <dbReference type="Pfam" id="PF00593"/>
    </source>
</evidence>
<dbReference type="AlphaFoldDB" id="A0A1I5NKA0"/>
<evidence type="ECO:0000256" key="9">
    <source>
        <dbReference type="RuleBase" id="RU003357"/>
    </source>
</evidence>
<dbReference type="EMBL" id="FOWZ01000003">
    <property type="protein sequence ID" value="SFP22214.1"/>
    <property type="molecule type" value="Genomic_DNA"/>
</dbReference>
<evidence type="ECO:0000259" key="12">
    <source>
        <dbReference type="Pfam" id="PF07715"/>
    </source>
</evidence>
<dbReference type="InterPro" id="IPR039426">
    <property type="entry name" value="TonB-dep_rcpt-like"/>
</dbReference>
<feature type="domain" description="TonB-dependent receptor plug" evidence="12">
    <location>
        <begin position="58"/>
        <end position="167"/>
    </location>
</feature>
<keyword evidence="6 8" id="KW-0472">Membrane</keyword>
<feature type="signal peptide" evidence="10">
    <location>
        <begin position="1"/>
        <end position="27"/>
    </location>
</feature>
<evidence type="ECO:0000313" key="13">
    <source>
        <dbReference type="EMBL" id="SFP22214.1"/>
    </source>
</evidence>
<evidence type="ECO:0000256" key="5">
    <source>
        <dbReference type="ARBA" id="ARBA00023077"/>
    </source>
</evidence>
<evidence type="ECO:0000256" key="8">
    <source>
        <dbReference type="PROSITE-ProRule" id="PRU01360"/>
    </source>
</evidence>
<proteinExistence type="inferred from homology"/>
<protein>
    <submittedName>
        <fullName evidence="13">TonB-dependent Receptor Plug Domain</fullName>
    </submittedName>
</protein>
<keyword evidence="3 8" id="KW-1134">Transmembrane beta strand</keyword>
<dbReference type="PANTHER" id="PTHR47234">
    <property type="match status" value="1"/>
</dbReference>
<evidence type="ECO:0000256" key="1">
    <source>
        <dbReference type="ARBA" id="ARBA00004571"/>
    </source>
</evidence>
<dbReference type="Gene3D" id="2.170.130.10">
    <property type="entry name" value="TonB-dependent receptor, plug domain"/>
    <property type="match status" value="1"/>
</dbReference>
<evidence type="ECO:0000313" key="14">
    <source>
        <dbReference type="Proteomes" id="UP000199331"/>
    </source>
</evidence>
<keyword evidence="5 9" id="KW-0798">TonB box</keyword>
<sequence>MRMQSKLKLAAAPLALGVALGAQPVFAQDADVTVADEEQTPPTAIIVTGSRISNPNLEQSSPIQLVTSEDIGIQQVTNAEELLVDLPGVVPGFGNNVNNGSGGFSALNLRGLGTNRNLVLVDGTRVVPSTLTSTTDLNIIPVALVERVEVVTGGASSVYGADAIAGVANFILKDDFVGAEFSGTAGITEQGDGERVRADITLGAGFDDGRGNATLSLGYQNISPVLQGDRDVSKKTFFVGGQEIGSGTSVPTRINGDQYDPETGTLVPTYNSFNFAPFNYFQTPLERFNAFATANYEVSPGVEFYTKGMFTKASVKLQLAPSGLFGDTWQFPLNNPFLTDAIRDQICADNEIDPATCIAAGNATSPEDPNYLEVPTIINRRLVEQGARETDYTTNQFQLWAGVRGGLTDLLDYDVYATYGESDRAQTNLNWGLKSRVQQALRANDATTCSDPSNGCSPINLFGDGTSISPESIAFFNQPAGNTVSTSLAVVSGSISGDLTETGFLAAETPIGFAIGAEYRDYGASQRSDVSFGTQDEVLGTGAPSPSYSGGYSVKEIFGEVIVPLIENSFIYGATLEAGIRVSDYSNTGTSTTWKAGGSIEPFEGFVFRGIYQQAVRSPNIAELFLPVTTGLATLAVDPCQGAAPTTNATLASICQAQGAPASSIGSIPAPSAGQVNATSGGNPNLDVETAKSYTLGVIFTPNFVPGLAFTADYYSIKVEDAITNPTTNDILDPCFGPNGNTPDASAEECGLIGRNPLNGSLNGGGDTQGLFLGLTNQGTIETSGVDARLTYDMPTGFGGLGFDFGVNWVDEIKFQASPTSINRECVGQYSSNCSFFNGEIVPEWSANARVTANLDDFGAVSLRWRWIDGVNYEEALSTDGILEEYLSIPSYHYFDLNVRADVNDRMSLTFGVFNLLDKEPPSVSSYIGTTAQNSGNTYPSTYDVLGRRYSVTANISF</sequence>
<keyword evidence="14" id="KW-1185">Reference proteome</keyword>
<gene>
    <name evidence="13" type="ORF">SAMN04488060_1919</name>
</gene>
<reference evidence="14" key="1">
    <citation type="submission" date="2016-10" db="EMBL/GenBank/DDBJ databases">
        <authorList>
            <person name="Varghese N."/>
            <person name="Submissions S."/>
        </authorList>
    </citation>
    <scope>NUCLEOTIDE SEQUENCE [LARGE SCALE GENOMIC DNA]</scope>
    <source>
        <strain evidence="14">CGMCC 1.7715</strain>
    </source>
</reference>
<dbReference type="InterPro" id="IPR036942">
    <property type="entry name" value="Beta-barrel_TonB_sf"/>
</dbReference>
<comment type="similarity">
    <text evidence="8 9">Belongs to the TonB-dependent receptor family.</text>
</comment>
<keyword evidence="2 8" id="KW-0813">Transport</keyword>
<feature type="domain" description="TonB-dependent receptor-like beta-barrel" evidence="11">
    <location>
        <begin position="390"/>
        <end position="916"/>
    </location>
</feature>
<evidence type="ECO:0000256" key="6">
    <source>
        <dbReference type="ARBA" id="ARBA00023136"/>
    </source>
</evidence>
<evidence type="ECO:0000256" key="2">
    <source>
        <dbReference type="ARBA" id="ARBA00022448"/>
    </source>
</evidence>
<comment type="subcellular location">
    <subcellularLocation>
        <location evidence="1 8">Cell outer membrane</location>
        <topology evidence="1 8">Multi-pass membrane protein</topology>
    </subcellularLocation>
</comment>
<evidence type="ECO:0000256" key="3">
    <source>
        <dbReference type="ARBA" id="ARBA00022452"/>
    </source>
</evidence>
<dbReference type="InterPro" id="IPR012910">
    <property type="entry name" value="Plug_dom"/>
</dbReference>
<name>A0A1I5NKA0_9SPHN</name>
<dbReference type="Pfam" id="PF00593">
    <property type="entry name" value="TonB_dep_Rec_b-barrel"/>
    <property type="match status" value="1"/>
</dbReference>
<keyword evidence="7 8" id="KW-0998">Cell outer membrane</keyword>
<dbReference type="GO" id="GO:0009279">
    <property type="term" value="C:cell outer membrane"/>
    <property type="evidence" value="ECO:0007669"/>
    <property type="project" value="UniProtKB-SubCell"/>
</dbReference>
<organism evidence="13 14">
    <name type="scientific">Qipengyuania nanhaisediminis</name>
    <dbReference type="NCBI Taxonomy" id="604088"/>
    <lineage>
        <taxon>Bacteria</taxon>
        <taxon>Pseudomonadati</taxon>
        <taxon>Pseudomonadota</taxon>
        <taxon>Alphaproteobacteria</taxon>
        <taxon>Sphingomonadales</taxon>
        <taxon>Erythrobacteraceae</taxon>
        <taxon>Qipengyuania</taxon>
    </lineage>
</organism>
<evidence type="ECO:0000256" key="4">
    <source>
        <dbReference type="ARBA" id="ARBA00022692"/>
    </source>
</evidence>
<dbReference type="PANTHER" id="PTHR47234:SF2">
    <property type="entry name" value="TONB-DEPENDENT RECEPTOR"/>
    <property type="match status" value="1"/>
</dbReference>
<dbReference type="Proteomes" id="UP000199331">
    <property type="component" value="Unassembled WGS sequence"/>
</dbReference>
<dbReference type="SUPFAM" id="SSF56935">
    <property type="entry name" value="Porins"/>
    <property type="match status" value="1"/>
</dbReference>